<dbReference type="OrthoDB" id="3212530at2"/>
<comment type="similarity">
    <text evidence="2">Belongs to the UPF0014 family.</text>
</comment>
<feature type="transmembrane region" description="Helical" evidence="6">
    <location>
        <begin position="121"/>
        <end position="139"/>
    </location>
</feature>
<dbReference type="EMBL" id="SRRO01000001">
    <property type="protein sequence ID" value="TGN66702.1"/>
    <property type="molecule type" value="Genomic_DNA"/>
</dbReference>
<feature type="transmembrane region" description="Helical" evidence="6">
    <location>
        <begin position="217"/>
        <end position="240"/>
    </location>
</feature>
<dbReference type="Proteomes" id="UP000297496">
    <property type="component" value="Unassembled WGS sequence"/>
</dbReference>
<dbReference type="InterPro" id="IPR005226">
    <property type="entry name" value="UPF0014_fam"/>
</dbReference>
<dbReference type="PANTHER" id="PTHR30028:SF0">
    <property type="entry name" value="PROTEIN ALUMINUM SENSITIVE 3"/>
    <property type="match status" value="1"/>
</dbReference>
<evidence type="ECO:0000256" key="2">
    <source>
        <dbReference type="ARBA" id="ARBA00005268"/>
    </source>
</evidence>
<evidence type="ECO:0000313" key="8">
    <source>
        <dbReference type="Proteomes" id="UP000297496"/>
    </source>
</evidence>
<feature type="transmembrane region" description="Helical" evidence="6">
    <location>
        <begin position="191"/>
        <end position="211"/>
    </location>
</feature>
<organism evidence="7 8">
    <name type="scientific">Nocardioides eburneiflavus</name>
    <dbReference type="NCBI Taxonomy" id="2518372"/>
    <lineage>
        <taxon>Bacteria</taxon>
        <taxon>Bacillati</taxon>
        <taxon>Actinomycetota</taxon>
        <taxon>Actinomycetes</taxon>
        <taxon>Propionibacteriales</taxon>
        <taxon>Nocardioidaceae</taxon>
        <taxon>Nocardioides</taxon>
    </lineage>
</organism>
<keyword evidence="4 6" id="KW-1133">Transmembrane helix</keyword>
<protein>
    <submittedName>
        <fullName evidence="7">ABC transporter permease</fullName>
    </submittedName>
</protein>
<dbReference type="Pfam" id="PF03649">
    <property type="entry name" value="UPF0014"/>
    <property type="match status" value="1"/>
</dbReference>
<evidence type="ECO:0000256" key="5">
    <source>
        <dbReference type="ARBA" id="ARBA00023136"/>
    </source>
</evidence>
<dbReference type="RefSeq" id="WP_135841147.1">
    <property type="nucleotide sequence ID" value="NZ_SRRO01000001.1"/>
</dbReference>
<dbReference type="PANTHER" id="PTHR30028">
    <property type="entry name" value="UPF0014 INNER MEMBRANE PROTEIN YBBM-RELATED"/>
    <property type="match status" value="1"/>
</dbReference>
<evidence type="ECO:0000256" key="4">
    <source>
        <dbReference type="ARBA" id="ARBA00022989"/>
    </source>
</evidence>
<keyword evidence="8" id="KW-1185">Reference proteome</keyword>
<proteinExistence type="inferred from homology"/>
<name>A0A4Z1CP12_9ACTN</name>
<feature type="transmembrane region" description="Helical" evidence="6">
    <location>
        <begin position="46"/>
        <end position="79"/>
    </location>
</feature>
<evidence type="ECO:0000256" key="3">
    <source>
        <dbReference type="ARBA" id="ARBA00022692"/>
    </source>
</evidence>
<reference evidence="7 8" key="1">
    <citation type="submission" date="2019-04" db="EMBL/GenBank/DDBJ databases">
        <title>Three New Species of Nocardioides, Nocardioides euryhalodurans sp. nov., Nocardioides seonyuensis sp. nov. and Nocardioides eburneoflavus sp. nov. Isolated from Soil.</title>
        <authorList>
            <person name="Roh S.G."/>
            <person name="Lee C."/>
            <person name="Kim M.-K."/>
            <person name="Kim S.B."/>
        </authorList>
    </citation>
    <scope>NUCLEOTIDE SEQUENCE [LARGE SCALE GENOMIC DNA]</scope>
    <source>
        <strain evidence="7 8">MMS17-SY213</strain>
    </source>
</reference>
<gene>
    <name evidence="7" type="ORF">EXE59_06200</name>
</gene>
<comment type="subcellular location">
    <subcellularLocation>
        <location evidence="1">Membrane</location>
        <topology evidence="1">Multi-pass membrane protein</topology>
    </subcellularLocation>
</comment>
<comment type="caution">
    <text evidence="7">The sequence shown here is derived from an EMBL/GenBank/DDBJ whole genome shotgun (WGS) entry which is preliminary data.</text>
</comment>
<feature type="transmembrane region" description="Helical" evidence="6">
    <location>
        <begin position="91"/>
        <end position="115"/>
    </location>
</feature>
<dbReference type="AlphaFoldDB" id="A0A4Z1CP12"/>
<evidence type="ECO:0000256" key="1">
    <source>
        <dbReference type="ARBA" id="ARBA00004141"/>
    </source>
</evidence>
<evidence type="ECO:0000256" key="6">
    <source>
        <dbReference type="SAM" id="Phobius"/>
    </source>
</evidence>
<keyword evidence="3 6" id="KW-0812">Transmembrane</keyword>
<evidence type="ECO:0000313" key="7">
    <source>
        <dbReference type="EMBL" id="TGN66702.1"/>
    </source>
</evidence>
<sequence>MSTAPSADWRLAVVLVVLTAAAVVISRVGGLGVEREQVVAAARAVVQLAAVSAVIALVLRSVTWSIGFVLLMFTVATLTSTRRLGLPASSALWVGAAVGAGAVPVVVICLGSGVVPFNGPGLLPVAGIIIGGAMTAATLTGRRAFQELQAQTGTYEAGLAVGLTSSQATRLVVEPSAREALVPGIDQTRTVGLVTLPGAFIGVLLGGGTALEAGAAQVLVLVGLLAAQAATAAVVLHLVAGRRILRDDLRALPR</sequence>
<keyword evidence="5 6" id="KW-0472">Membrane</keyword>
<accession>A0A4Z1CP12</accession>
<dbReference type="GO" id="GO:0005886">
    <property type="term" value="C:plasma membrane"/>
    <property type="evidence" value="ECO:0007669"/>
    <property type="project" value="TreeGrafter"/>
</dbReference>